<organism evidence="2 3">
    <name type="scientific">Segatella oris F0302</name>
    <dbReference type="NCBI Taxonomy" id="649760"/>
    <lineage>
        <taxon>Bacteria</taxon>
        <taxon>Pseudomonadati</taxon>
        <taxon>Bacteroidota</taxon>
        <taxon>Bacteroidia</taxon>
        <taxon>Bacteroidales</taxon>
        <taxon>Prevotellaceae</taxon>
        <taxon>Segatella</taxon>
    </lineage>
</organism>
<dbReference type="STRING" id="649760.HMPREF0971_02512"/>
<dbReference type="InterPro" id="IPR026906">
    <property type="entry name" value="LRR_5"/>
</dbReference>
<name>D1QU30_9BACT</name>
<reference evidence="2 3" key="1">
    <citation type="submission" date="2009-11" db="EMBL/GenBank/DDBJ databases">
        <authorList>
            <person name="Weinstock G."/>
            <person name="Sodergren E."/>
            <person name="Clifton S."/>
            <person name="Fulton L."/>
            <person name="Fulton B."/>
            <person name="Courtney L."/>
            <person name="Fronick C."/>
            <person name="Harrison M."/>
            <person name="Strong C."/>
            <person name="Farmer C."/>
            <person name="Delahaunty K."/>
            <person name="Markovic C."/>
            <person name="Hall O."/>
            <person name="Minx P."/>
            <person name="Tomlinson C."/>
            <person name="Mitreva M."/>
            <person name="Nelson J."/>
            <person name="Hou S."/>
            <person name="Wollam A."/>
            <person name="Pepin K.H."/>
            <person name="Johnson M."/>
            <person name="Bhonagiri V."/>
            <person name="Nash W.E."/>
            <person name="Warren W."/>
            <person name="Chinwalla A."/>
            <person name="Mardis E.R."/>
            <person name="Wilson R.K."/>
        </authorList>
    </citation>
    <scope>NUCLEOTIDE SEQUENCE [LARGE SCALE GENOMIC DNA]</scope>
    <source>
        <strain evidence="2 3">F0302</strain>
    </source>
</reference>
<sequence length="302" mass="33679">MQFITFKKSMLSIALTLFCTASFAQTVVTLDKAGDLSKKIKDTEKFTITSLIVSGPINSKDVLFLREMAGRDIDGKETKGKLSSLDLSNAKIVTGGGNYYKVKRGLSFVSHNITGNDVIGFYMFYNCRSLTSLKLPKTVKKIEQYAMQYCKSLQKCTLPENLSEINDKAFTNTNLSEVTFPASLTSIKYKAFSECSNLKTLRFTSPSVPTFGQDVFEDCSKLEKIYVPKASLNDYKDKLKLTQKVEFIGEDPKTAGINSLATSKDAVEVERYNAKGQRINHPVKGMNIIKLSNGKVVKRIER</sequence>
<proteinExistence type="predicted"/>
<dbReference type="InterPro" id="IPR053139">
    <property type="entry name" value="Surface_bspA-like"/>
</dbReference>
<dbReference type="EMBL" id="ACUZ02000041">
    <property type="protein sequence ID" value="EFB31173.1"/>
    <property type="molecule type" value="Genomic_DNA"/>
</dbReference>
<dbReference type="SUPFAM" id="SSF52058">
    <property type="entry name" value="L domain-like"/>
    <property type="match status" value="1"/>
</dbReference>
<dbReference type="AlphaFoldDB" id="D1QU30"/>
<evidence type="ECO:0000313" key="3">
    <source>
        <dbReference type="Proteomes" id="UP000004079"/>
    </source>
</evidence>
<feature type="chain" id="PRO_5003025581" description="Leucine Rich Repeat protein" evidence="1">
    <location>
        <begin position="25"/>
        <end position="302"/>
    </location>
</feature>
<dbReference type="HOGENOM" id="CLU_920885_0_0_10"/>
<comment type="caution">
    <text evidence="2">The sequence shown here is derived from an EMBL/GenBank/DDBJ whole genome shotgun (WGS) entry which is preliminary data.</text>
</comment>
<dbReference type="PANTHER" id="PTHR45661">
    <property type="entry name" value="SURFACE ANTIGEN"/>
    <property type="match status" value="1"/>
</dbReference>
<evidence type="ECO:0008006" key="4">
    <source>
        <dbReference type="Google" id="ProtNLM"/>
    </source>
</evidence>
<protein>
    <recommendedName>
        <fullName evidence="4">Leucine Rich Repeat protein</fullName>
    </recommendedName>
</protein>
<keyword evidence="1" id="KW-0732">Signal</keyword>
<dbReference type="Proteomes" id="UP000004079">
    <property type="component" value="Unassembled WGS sequence"/>
</dbReference>
<accession>D1QU30</accession>
<dbReference type="RefSeq" id="WP_004374697.1">
    <property type="nucleotide sequence ID" value="NZ_GG703887.1"/>
</dbReference>
<dbReference type="Pfam" id="PF13306">
    <property type="entry name" value="LRR_5"/>
    <property type="match status" value="1"/>
</dbReference>
<feature type="signal peptide" evidence="1">
    <location>
        <begin position="1"/>
        <end position="24"/>
    </location>
</feature>
<dbReference type="PANTHER" id="PTHR45661:SF3">
    <property type="entry name" value="IG-LIKE DOMAIN-CONTAINING PROTEIN"/>
    <property type="match status" value="1"/>
</dbReference>
<dbReference type="InterPro" id="IPR032675">
    <property type="entry name" value="LRR_dom_sf"/>
</dbReference>
<dbReference type="Gene3D" id="3.80.10.10">
    <property type="entry name" value="Ribonuclease Inhibitor"/>
    <property type="match status" value="2"/>
</dbReference>
<evidence type="ECO:0000313" key="2">
    <source>
        <dbReference type="EMBL" id="EFB31173.1"/>
    </source>
</evidence>
<gene>
    <name evidence="2" type="ORF">HMPREF0971_02512</name>
</gene>
<evidence type="ECO:0000256" key="1">
    <source>
        <dbReference type="SAM" id="SignalP"/>
    </source>
</evidence>